<feature type="compositionally biased region" description="Low complexity" evidence="1">
    <location>
        <begin position="20"/>
        <end position="72"/>
    </location>
</feature>
<organism evidence="3 4">
    <name type="scientific">Protomyces lactucae-debilis</name>
    <dbReference type="NCBI Taxonomy" id="2754530"/>
    <lineage>
        <taxon>Eukaryota</taxon>
        <taxon>Fungi</taxon>
        <taxon>Dikarya</taxon>
        <taxon>Ascomycota</taxon>
        <taxon>Taphrinomycotina</taxon>
        <taxon>Taphrinomycetes</taxon>
        <taxon>Taphrinales</taxon>
        <taxon>Protomycetaceae</taxon>
        <taxon>Protomyces</taxon>
    </lineage>
</organism>
<reference evidence="3 4" key="1">
    <citation type="submission" date="2016-07" db="EMBL/GenBank/DDBJ databases">
        <title>Pervasive Adenine N6-methylation of Active Genes in Fungi.</title>
        <authorList>
            <consortium name="DOE Joint Genome Institute"/>
            <person name="Mondo S.J."/>
            <person name="Dannebaum R.O."/>
            <person name="Kuo R.C."/>
            <person name="Labutti K."/>
            <person name="Haridas S."/>
            <person name="Kuo A."/>
            <person name="Salamov A."/>
            <person name="Ahrendt S.R."/>
            <person name="Lipzen A."/>
            <person name="Sullivan W."/>
            <person name="Andreopoulos W.B."/>
            <person name="Clum A."/>
            <person name="Lindquist E."/>
            <person name="Daum C."/>
            <person name="Ramamoorthy G.K."/>
            <person name="Gryganskyi A."/>
            <person name="Culley D."/>
            <person name="Magnuson J.K."/>
            <person name="James T.Y."/>
            <person name="O'Malley M.A."/>
            <person name="Stajich J.E."/>
            <person name="Spatafora J.W."/>
            <person name="Visel A."/>
            <person name="Grigoriev I.V."/>
        </authorList>
    </citation>
    <scope>NUCLEOTIDE SEQUENCE [LARGE SCALE GENOMIC DNA]</scope>
    <source>
        <strain evidence="3 4">12-1054</strain>
    </source>
</reference>
<dbReference type="GeneID" id="63787261"/>
<comment type="caution">
    <text evidence="3">The sequence shown here is derived from an EMBL/GenBank/DDBJ whole genome shotgun (WGS) entry which is preliminary data.</text>
</comment>
<dbReference type="RefSeq" id="XP_040723427.1">
    <property type="nucleotide sequence ID" value="XM_040870662.1"/>
</dbReference>
<dbReference type="AlphaFoldDB" id="A0A1Y2F5C1"/>
<feature type="signal peptide" evidence="2">
    <location>
        <begin position="1"/>
        <end position="19"/>
    </location>
</feature>
<name>A0A1Y2F5C1_PROLT</name>
<evidence type="ECO:0000313" key="3">
    <source>
        <dbReference type="EMBL" id="ORY78546.1"/>
    </source>
</evidence>
<keyword evidence="4" id="KW-1185">Reference proteome</keyword>
<feature type="chain" id="PRO_5012960253" evidence="2">
    <location>
        <begin position="20"/>
        <end position="113"/>
    </location>
</feature>
<keyword evidence="2" id="KW-0732">Signal</keyword>
<accession>A0A1Y2F5C1</accession>
<evidence type="ECO:0000256" key="1">
    <source>
        <dbReference type="SAM" id="MobiDB-lite"/>
    </source>
</evidence>
<protein>
    <submittedName>
        <fullName evidence="3">Uncharacterized protein</fullName>
    </submittedName>
</protein>
<feature type="region of interest" description="Disordered" evidence="1">
    <location>
        <begin position="20"/>
        <end position="86"/>
    </location>
</feature>
<proteinExistence type="predicted"/>
<evidence type="ECO:0000313" key="4">
    <source>
        <dbReference type="Proteomes" id="UP000193685"/>
    </source>
</evidence>
<dbReference type="EMBL" id="MCFI01000017">
    <property type="protein sequence ID" value="ORY78546.1"/>
    <property type="molecule type" value="Genomic_DNA"/>
</dbReference>
<evidence type="ECO:0000256" key="2">
    <source>
        <dbReference type="SAM" id="SignalP"/>
    </source>
</evidence>
<sequence>MHFSKVLTASLLASASANAALNKRQTTTTPPAPTASASVTDMPMPTMTPTTGGAMTSTSADDSSATPDLTDSMVAMPSTLPDPTTLPLAKKSGAEAIAVSLGVAGLAGMVMLL</sequence>
<gene>
    <name evidence="3" type="ORF">BCR37DRAFT_388740</name>
</gene>
<dbReference type="Proteomes" id="UP000193685">
    <property type="component" value="Unassembled WGS sequence"/>
</dbReference>